<dbReference type="InterPro" id="IPR000719">
    <property type="entry name" value="Prot_kinase_dom"/>
</dbReference>
<dbReference type="SUPFAM" id="SSF56112">
    <property type="entry name" value="Protein kinase-like (PK-like)"/>
    <property type="match status" value="1"/>
</dbReference>
<dbReference type="PROSITE" id="PS50011">
    <property type="entry name" value="PROTEIN_KINASE_DOM"/>
    <property type="match status" value="1"/>
</dbReference>
<dbReference type="OrthoDB" id="4062651at2759"/>
<dbReference type="PANTHER" id="PTHR44167:SF24">
    <property type="entry name" value="SERINE_THREONINE-PROTEIN KINASE CHK2"/>
    <property type="match status" value="1"/>
</dbReference>
<dbReference type="PROSITE" id="PS00108">
    <property type="entry name" value="PROTEIN_KINASE_ST"/>
    <property type="match status" value="1"/>
</dbReference>
<feature type="domain" description="Protein kinase" evidence="2">
    <location>
        <begin position="475"/>
        <end position="765"/>
    </location>
</feature>
<dbReference type="Gene3D" id="1.10.510.10">
    <property type="entry name" value="Transferase(Phosphotransferase) domain 1"/>
    <property type="match status" value="1"/>
</dbReference>
<proteinExistence type="predicted"/>
<dbReference type="Pfam" id="PF00069">
    <property type="entry name" value="Pkinase"/>
    <property type="match status" value="1"/>
</dbReference>
<dbReference type="InterPro" id="IPR011009">
    <property type="entry name" value="Kinase-like_dom_sf"/>
</dbReference>
<keyword evidence="4" id="KW-1185">Reference proteome</keyword>
<dbReference type="EMBL" id="ML977315">
    <property type="protein sequence ID" value="KAF2119640.1"/>
    <property type="molecule type" value="Genomic_DNA"/>
</dbReference>
<evidence type="ECO:0000259" key="2">
    <source>
        <dbReference type="PROSITE" id="PS50011"/>
    </source>
</evidence>
<evidence type="ECO:0000313" key="4">
    <source>
        <dbReference type="Proteomes" id="UP000799770"/>
    </source>
</evidence>
<dbReference type="SMART" id="SM00220">
    <property type="entry name" value="S_TKc"/>
    <property type="match status" value="1"/>
</dbReference>
<dbReference type="CDD" id="cd00180">
    <property type="entry name" value="PKc"/>
    <property type="match status" value="1"/>
</dbReference>
<dbReference type="Proteomes" id="UP000799770">
    <property type="component" value="Unassembled WGS sequence"/>
</dbReference>
<dbReference type="GO" id="GO:0005524">
    <property type="term" value="F:ATP binding"/>
    <property type="evidence" value="ECO:0007669"/>
    <property type="project" value="InterPro"/>
</dbReference>
<dbReference type="GO" id="GO:0004674">
    <property type="term" value="F:protein serine/threonine kinase activity"/>
    <property type="evidence" value="ECO:0007669"/>
    <property type="project" value="TreeGrafter"/>
</dbReference>
<accession>A0A6A5ZJ46</accession>
<name>A0A6A5ZJ46_9PLEO</name>
<keyword evidence="3" id="KW-0808">Transferase</keyword>
<reference evidence="3" key="1">
    <citation type="journal article" date="2020" name="Stud. Mycol.">
        <title>101 Dothideomycetes genomes: a test case for predicting lifestyles and emergence of pathogens.</title>
        <authorList>
            <person name="Haridas S."/>
            <person name="Albert R."/>
            <person name="Binder M."/>
            <person name="Bloem J."/>
            <person name="Labutti K."/>
            <person name="Salamov A."/>
            <person name="Andreopoulos B."/>
            <person name="Baker S."/>
            <person name="Barry K."/>
            <person name="Bills G."/>
            <person name="Bluhm B."/>
            <person name="Cannon C."/>
            <person name="Castanera R."/>
            <person name="Culley D."/>
            <person name="Daum C."/>
            <person name="Ezra D."/>
            <person name="Gonzalez J."/>
            <person name="Henrissat B."/>
            <person name="Kuo A."/>
            <person name="Liang C."/>
            <person name="Lipzen A."/>
            <person name="Lutzoni F."/>
            <person name="Magnuson J."/>
            <person name="Mondo S."/>
            <person name="Nolan M."/>
            <person name="Ohm R."/>
            <person name="Pangilinan J."/>
            <person name="Park H.-J."/>
            <person name="Ramirez L."/>
            <person name="Alfaro M."/>
            <person name="Sun H."/>
            <person name="Tritt A."/>
            <person name="Yoshinaga Y."/>
            <person name="Zwiers L.-H."/>
            <person name="Turgeon B."/>
            <person name="Goodwin S."/>
            <person name="Spatafora J."/>
            <person name="Crous P."/>
            <person name="Grigoriev I."/>
        </authorList>
    </citation>
    <scope>NUCLEOTIDE SEQUENCE</scope>
    <source>
        <strain evidence="3">CBS 627.86</strain>
    </source>
</reference>
<gene>
    <name evidence="3" type="ORF">BDV96DRAFT_642656</name>
</gene>
<protein>
    <submittedName>
        <fullName evidence="3">Kinase-like domain-containing protein</fullName>
    </submittedName>
</protein>
<dbReference type="GO" id="GO:0044773">
    <property type="term" value="P:mitotic DNA damage checkpoint signaling"/>
    <property type="evidence" value="ECO:0007669"/>
    <property type="project" value="TreeGrafter"/>
</dbReference>
<evidence type="ECO:0000313" key="3">
    <source>
        <dbReference type="EMBL" id="KAF2119640.1"/>
    </source>
</evidence>
<dbReference type="PANTHER" id="PTHR44167">
    <property type="entry name" value="OVARIAN-SPECIFIC SERINE/THREONINE-PROTEIN KINASE LOK-RELATED"/>
    <property type="match status" value="1"/>
</dbReference>
<dbReference type="GO" id="GO:0005737">
    <property type="term" value="C:cytoplasm"/>
    <property type="evidence" value="ECO:0007669"/>
    <property type="project" value="TreeGrafter"/>
</dbReference>
<dbReference type="AlphaFoldDB" id="A0A6A5ZJ46"/>
<evidence type="ECO:0000256" key="1">
    <source>
        <dbReference type="SAM" id="MobiDB-lite"/>
    </source>
</evidence>
<dbReference type="GO" id="GO:0005634">
    <property type="term" value="C:nucleus"/>
    <property type="evidence" value="ECO:0007669"/>
    <property type="project" value="TreeGrafter"/>
</dbReference>
<organism evidence="3 4">
    <name type="scientific">Lophiotrema nucula</name>
    <dbReference type="NCBI Taxonomy" id="690887"/>
    <lineage>
        <taxon>Eukaryota</taxon>
        <taxon>Fungi</taxon>
        <taxon>Dikarya</taxon>
        <taxon>Ascomycota</taxon>
        <taxon>Pezizomycotina</taxon>
        <taxon>Dothideomycetes</taxon>
        <taxon>Pleosporomycetidae</taxon>
        <taxon>Pleosporales</taxon>
        <taxon>Lophiotremataceae</taxon>
        <taxon>Lophiotrema</taxon>
    </lineage>
</organism>
<keyword evidence="3" id="KW-0418">Kinase</keyword>
<dbReference type="InterPro" id="IPR008271">
    <property type="entry name" value="Ser/Thr_kinase_AS"/>
</dbReference>
<feature type="region of interest" description="Disordered" evidence="1">
    <location>
        <begin position="224"/>
        <end position="247"/>
    </location>
</feature>
<sequence length="794" mass="89362">MRVTTAAPDAAITDAVASASANANLTDVLEAYQVFCDLGWHHVAWTNLFLSLDGYLVKYFNCNDGNLPITHMSMRIRYLANLTIEQFGDVISDTVYSLLHQAGIGPPKELDTPPRNLLSSVGNTNLHNLLLDLTKELGERSSLSATRARGVWLSSLPKDWSPTHSADWRIAHTLVNLLSVEVSTHDEVLPTAVPPTTDPDAAIRIPSVARRLLRRALSARISTPTRLLSAQRERPPPPPGDFNTPNFSWKLRVKSAQSENKDLRVERKFPTANLLLQSSQRVQEVTVLALRPISQQEEAVSVESRQGSFYQNSVHSSHKSSQTLESLLDLYRRSSQKSVGSSSRRSSIDIGELCRIDNLVSSSNAEMPRDKRFSWLSVTRVSARSDITNITRHSFVTADSQFSYAKRRTRRRSSFDSFHTVATPLTLHEDSQQEGLYHSLLQQRDLVPSPMLETDWSGRGQHVEYEVAEQDQIPLQAEKILGQTRNALVESVKCRRVRLVRKIIRCTRWNGLKLEDALIEVQHLYRVQHAHIVRLVGTYVTGSDLAILTYPCAQWNLEQFMREVPSFPDIEARARSLRQFFTCLAKVLDFMHSFPLKHMDIKPANLLVRDISNSELEGHGPYKIYVTDFGIAKTYPAAEESDTETPTPFTRAYAAQEVVLQESRGLSADIFSLGCVYAEMLAVILDLSMDMPESKCREGLATARGQNEAGVRAYHLSTKEVRSWLTQLDIQEPELDVVREWTYNMIDLDPAQRPSAQHIAHDPQLPFPCVSCTLRTGPEDFEVAEPLLEQPPPL</sequence>